<protein>
    <submittedName>
        <fullName evidence="2">Amino acid-binding ACT protein</fullName>
    </submittedName>
</protein>
<evidence type="ECO:0000313" key="2">
    <source>
        <dbReference type="EMBL" id="QGU27820.1"/>
    </source>
</evidence>
<dbReference type="GO" id="GO:0006355">
    <property type="term" value="P:regulation of DNA-templated transcription"/>
    <property type="evidence" value="ECO:0007669"/>
    <property type="project" value="InterPro"/>
</dbReference>
<dbReference type="OrthoDB" id="12860at2"/>
<accession>A0A6I6E5X0</accession>
<dbReference type="AlphaFoldDB" id="A0A6I6E5X0"/>
<dbReference type="PIRSF" id="PIRSF028103">
    <property type="entry name" value="GcvR"/>
    <property type="match status" value="1"/>
</dbReference>
<keyword evidence="3" id="KW-1185">Reference proteome</keyword>
<organism evidence="2 3">
    <name type="scientific">Microbacterium oryzae</name>
    <dbReference type="NCBI Taxonomy" id="743009"/>
    <lineage>
        <taxon>Bacteria</taxon>
        <taxon>Bacillati</taxon>
        <taxon>Actinomycetota</taxon>
        <taxon>Actinomycetes</taxon>
        <taxon>Micrococcales</taxon>
        <taxon>Microbacteriaceae</taxon>
        <taxon>Microbacterium</taxon>
    </lineage>
</organism>
<dbReference type="SUPFAM" id="SSF55021">
    <property type="entry name" value="ACT-like"/>
    <property type="match status" value="2"/>
</dbReference>
<dbReference type="InterPro" id="IPR002912">
    <property type="entry name" value="ACT_dom"/>
</dbReference>
<dbReference type="PROSITE" id="PS51671">
    <property type="entry name" value="ACT"/>
    <property type="match status" value="2"/>
</dbReference>
<dbReference type="Pfam" id="PF13740">
    <property type="entry name" value="ACT_6"/>
    <property type="match status" value="1"/>
</dbReference>
<dbReference type="Proteomes" id="UP000422989">
    <property type="component" value="Chromosome"/>
</dbReference>
<dbReference type="InterPro" id="IPR045865">
    <property type="entry name" value="ACT-like_dom_sf"/>
</dbReference>
<dbReference type="InterPro" id="IPR016867">
    <property type="entry name" value="GcvR"/>
</dbReference>
<evidence type="ECO:0000313" key="3">
    <source>
        <dbReference type="Proteomes" id="UP000422989"/>
    </source>
</evidence>
<proteinExistence type="predicted"/>
<dbReference type="PANTHER" id="PTHR34875">
    <property type="entry name" value="UPF0237 PROTEIN MJ1558"/>
    <property type="match status" value="1"/>
</dbReference>
<dbReference type="Gene3D" id="3.30.70.260">
    <property type="match status" value="2"/>
</dbReference>
<evidence type="ECO:0000259" key="1">
    <source>
        <dbReference type="PROSITE" id="PS51671"/>
    </source>
</evidence>
<feature type="domain" description="ACT" evidence="1">
    <location>
        <begin position="5"/>
        <end position="78"/>
    </location>
</feature>
<name>A0A6I6E5X0_9MICO</name>
<dbReference type="EMBL" id="CP032550">
    <property type="protein sequence ID" value="QGU27820.1"/>
    <property type="molecule type" value="Genomic_DNA"/>
</dbReference>
<dbReference type="RefSeq" id="WP_156242325.1">
    <property type="nucleotide sequence ID" value="NZ_BAAAZL010000004.1"/>
</dbReference>
<dbReference type="PANTHER" id="PTHR34875:SF6">
    <property type="entry name" value="UPF0237 PROTEIN MJ1558"/>
    <property type="match status" value="1"/>
</dbReference>
<sequence>MASLVLTLIGQDRAGLVARVADVVEAHGGNWESSRLAELDGTFAGVVQVSAPTSRVVALTEDLERIDGLAITVRAAEQSEAVTGARFSLQVLGDDRPGIVREVSAALLRGGASIESMSTQTREAAMSGGRLFETAATVRVPEGVAVADVARELEGIAAEIQVDVATVDETVPAPLG</sequence>
<dbReference type="InterPro" id="IPR050990">
    <property type="entry name" value="UPF0237/GcvR_regulator"/>
</dbReference>
<gene>
    <name evidence="2" type="ORF">D7D94_09200</name>
</gene>
<feature type="domain" description="ACT" evidence="1">
    <location>
        <begin position="88"/>
        <end position="172"/>
    </location>
</feature>
<reference evidence="2 3" key="1">
    <citation type="submission" date="2018-09" db="EMBL/GenBank/DDBJ databases">
        <title>Whole genome sequencing of Microbacterium oryzae strain MB-10T.</title>
        <authorList>
            <person name="Das S.K."/>
        </authorList>
    </citation>
    <scope>NUCLEOTIDE SEQUENCE [LARGE SCALE GENOMIC DNA]</scope>
    <source>
        <strain evidence="2 3">MB-10</strain>
    </source>
</reference>
<dbReference type="KEGG" id="moj:D7D94_09200"/>